<feature type="chain" id="PRO_5046993643" evidence="2">
    <location>
        <begin position="25"/>
        <end position="486"/>
    </location>
</feature>
<keyword evidence="2" id="KW-0732">Signal</keyword>
<evidence type="ECO:0000259" key="4">
    <source>
        <dbReference type="Pfam" id="PF05193"/>
    </source>
</evidence>
<sequence length="486" mass="51473">MTEHRPFAATLLALLLSTSATLQAAEPAPATSSASPHLETLASAKAAAPTYRQLNVQRWTTQAGARVLFVEAHELPMFDLRVTFAAGSAQDGQTPGLALMTNAMLNEGVPGKDVDAIARGFEGLGADFGNGSYRDMAVANLRSLVDPSKREPAMALFSEVLGKPTFPAASVTRIKNQLLAGFEYQKQNPSHLANQAFMTQLYGSHPYAHGSEGDAKSVQAITVAQMRAFHKRAYAAGNAVIALVGDLDRAQAEALAEQVSRALPAGPALPLAPQAKAPAPAVTHIEFPSKQTHVLVGQLGIARDDPDYVALTMGNQILGGGGFGTRLMTEVRERRGLAYGVSSGFSAMQAQGPFLISLQTRAQVSQGTLELVRQVLRDFLRDGPTEAELAAAKQELAGSFPLSNASNASIVGQLGGMGFYNLPVSYLEDFMAQSQQLTVEQVKRAMNRHLDADKLLVVTVGPTVAQDPLPPPSDHPAEPTLGTPEH</sequence>
<dbReference type="EMBL" id="JAAVJI010000012">
    <property type="protein sequence ID" value="NJP02644.1"/>
    <property type="molecule type" value="Genomic_DNA"/>
</dbReference>
<dbReference type="Proteomes" id="UP000746535">
    <property type="component" value="Unassembled WGS sequence"/>
</dbReference>
<evidence type="ECO:0000313" key="5">
    <source>
        <dbReference type="EMBL" id="NJP02644.1"/>
    </source>
</evidence>
<reference evidence="5 6" key="1">
    <citation type="submission" date="2020-03" db="EMBL/GenBank/DDBJ databases">
        <authorList>
            <person name="Wang L."/>
            <person name="He N."/>
            <person name="Li Y."/>
            <person name="Fang Y."/>
            <person name="Zhang F."/>
        </authorList>
    </citation>
    <scope>NUCLEOTIDE SEQUENCE [LARGE SCALE GENOMIC DNA]</scope>
    <source>
        <strain evidence="6">hsmgli-8</strain>
    </source>
</reference>
<evidence type="ECO:0000259" key="3">
    <source>
        <dbReference type="Pfam" id="PF00675"/>
    </source>
</evidence>
<dbReference type="InterPro" id="IPR007863">
    <property type="entry name" value="Peptidase_M16_C"/>
</dbReference>
<evidence type="ECO:0000256" key="1">
    <source>
        <dbReference type="SAM" id="MobiDB-lite"/>
    </source>
</evidence>
<organism evidence="5 6">
    <name type="scientific">Pseudomonas quercus</name>
    <dbReference type="NCBI Taxonomy" id="2722792"/>
    <lineage>
        <taxon>Bacteria</taxon>
        <taxon>Pseudomonadati</taxon>
        <taxon>Pseudomonadota</taxon>
        <taxon>Gammaproteobacteria</taxon>
        <taxon>Pseudomonadales</taxon>
        <taxon>Pseudomonadaceae</taxon>
        <taxon>Pseudomonas</taxon>
    </lineage>
</organism>
<dbReference type="Pfam" id="PF05193">
    <property type="entry name" value="Peptidase_M16_C"/>
    <property type="match status" value="1"/>
</dbReference>
<dbReference type="Gene3D" id="3.30.830.10">
    <property type="entry name" value="Metalloenzyme, LuxS/M16 peptidase-like"/>
    <property type="match status" value="2"/>
</dbReference>
<proteinExistence type="predicted"/>
<keyword evidence="6" id="KW-1185">Reference proteome</keyword>
<feature type="domain" description="Peptidase M16 N-terminal" evidence="3">
    <location>
        <begin position="76"/>
        <end position="208"/>
    </location>
</feature>
<dbReference type="Pfam" id="PF00675">
    <property type="entry name" value="Peptidase_M16"/>
    <property type="match status" value="1"/>
</dbReference>
<feature type="domain" description="Peptidase M16 C-terminal" evidence="4">
    <location>
        <begin position="221"/>
        <end position="396"/>
    </location>
</feature>
<dbReference type="InterPro" id="IPR011765">
    <property type="entry name" value="Pept_M16_N"/>
</dbReference>
<gene>
    <name evidence="5" type="ORF">HBH25_17480</name>
</gene>
<protein>
    <submittedName>
        <fullName evidence="5">Insulinase family protein</fullName>
    </submittedName>
</protein>
<dbReference type="SUPFAM" id="SSF63411">
    <property type="entry name" value="LuxS/MPP-like metallohydrolase"/>
    <property type="match status" value="2"/>
</dbReference>
<dbReference type="PANTHER" id="PTHR11851:SF224">
    <property type="entry name" value="PROCESSING PROTEASE"/>
    <property type="match status" value="1"/>
</dbReference>
<comment type="caution">
    <text evidence="5">The sequence shown here is derived from an EMBL/GenBank/DDBJ whole genome shotgun (WGS) entry which is preliminary data.</text>
</comment>
<dbReference type="PANTHER" id="PTHR11851">
    <property type="entry name" value="METALLOPROTEASE"/>
    <property type="match status" value="1"/>
</dbReference>
<feature type="signal peptide" evidence="2">
    <location>
        <begin position="1"/>
        <end position="24"/>
    </location>
</feature>
<dbReference type="RefSeq" id="WP_168085225.1">
    <property type="nucleotide sequence ID" value="NZ_JAAVJI010000012.1"/>
</dbReference>
<accession>A0ABX0YKD7</accession>
<dbReference type="InterPro" id="IPR011249">
    <property type="entry name" value="Metalloenz_LuxS/M16"/>
</dbReference>
<evidence type="ECO:0000313" key="6">
    <source>
        <dbReference type="Proteomes" id="UP000746535"/>
    </source>
</evidence>
<feature type="region of interest" description="Disordered" evidence="1">
    <location>
        <begin position="463"/>
        <end position="486"/>
    </location>
</feature>
<dbReference type="InterPro" id="IPR050361">
    <property type="entry name" value="MPP/UQCRC_Complex"/>
</dbReference>
<evidence type="ECO:0000256" key="2">
    <source>
        <dbReference type="SAM" id="SignalP"/>
    </source>
</evidence>
<name>A0ABX0YKD7_9PSED</name>